<feature type="compositionally biased region" description="Basic and acidic residues" evidence="1">
    <location>
        <begin position="13"/>
        <end position="34"/>
    </location>
</feature>
<protein>
    <submittedName>
        <fullName evidence="2">Uncharacterized protein</fullName>
    </submittedName>
</protein>
<proteinExistence type="predicted"/>
<dbReference type="EMBL" id="BPLR01006333">
    <property type="protein sequence ID" value="GIY09139.1"/>
    <property type="molecule type" value="Genomic_DNA"/>
</dbReference>
<comment type="caution">
    <text evidence="2">The sequence shown here is derived from an EMBL/GenBank/DDBJ whole genome shotgun (WGS) entry which is preliminary data.</text>
</comment>
<feature type="region of interest" description="Disordered" evidence="1">
    <location>
        <begin position="1"/>
        <end position="34"/>
    </location>
</feature>
<reference evidence="2 3" key="1">
    <citation type="submission" date="2021-06" db="EMBL/GenBank/DDBJ databases">
        <title>Caerostris extrusa draft genome.</title>
        <authorList>
            <person name="Kono N."/>
            <person name="Arakawa K."/>
        </authorList>
    </citation>
    <scope>NUCLEOTIDE SEQUENCE [LARGE SCALE GENOMIC DNA]</scope>
</reference>
<keyword evidence="3" id="KW-1185">Reference proteome</keyword>
<evidence type="ECO:0000313" key="2">
    <source>
        <dbReference type="EMBL" id="GIY09139.1"/>
    </source>
</evidence>
<dbReference type="AlphaFoldDB" id="A0AAV4QII3"/>
<accession>A0AAV4QII3</accession>
<gene>
    <name evidence="2" type="ORF">CEXT_540371</name>
</gene>
<evidence type="ECO:0000256" key="1">
    <source>
        <dbReference type="SAM" id="MobiDB-lite"/>
    </source>
</evidence>
<dbReference type="Proteomes" id="UP001054945">
    <property type="component" value="Unassembled WGS sequence"/>
</dbReference>
<sequence length="81" mass="9732">MSSSSISPKRMPMMHDGEKADDQKGRGKMAEESERSEMTFMKEILQHPEILFRYRCFSSYQHFFEMHLKQTFIVLEYFVTK</sequence>
<organism evidence="2 3">
    <name type="scientific">Caerostris extrusa</name>
    <name type="common">Bark spider</name>
    <name type="synonym">Caerostris bankana</name>
    <dbReference type="NCBI Taxonomy" id="172846"/>
    <lineage>
        <taxon>Eukaryota</taxon>
        <taxon>Metazoa</taxon>
        <taxon>Ecdysozoa</taxon>
        <taxon>Arthropoda</taxon>
        <taxon>Chelicerata</taxon>
        <taxon>Arachnida</taxon>
        <taxon>Araneae</taxon>
        <taxon>Araneomorphae</taxon>
        <taxon>Entelegynae</taxon>
        <taxon>Araneoidea</taxon>
        <taxon>Araneidae</taxon>
        <taxon>Caerostris</taxon>
    </lineage>
</organism>
<evidence type="ECO:0000313" key="3">
    <source>
        <dbReference type="Proteomes" id="UP001054945"/>
    </source>
</evidence>
<name>A0AAV4QII3_CAEEX</name>